<dbReference type="EMBL" id="JBHGPK010000055">
    <property type="protein sequence ID" value="MFC2254951.1"/>
    <property type="molecule type" value="Genomic_DNA"/>
</dbReference>
<evidence type="ECO:0000313" key="4">
    <source>
        <dbReference type="Proteomes" id="UP001555786"/>
    </source>
</evidence>
<name>A0ABV6ZS04_9HYPH</name>
<proteinExistence type="predicted"/>
<comment type="caution">
    <text evidence="3">The sequence shown here is derived from an EMBL/GenBank/DDBJ whole genome shotgun (WGS) entry which is preliminary data.</text>
</comment>
<evidence type="ECO:0000313" key="2">
    <source>
        <dbReference type="EMBL" id="MEW9306954.1"/>
    </source>
</evidence>
<evidence type="ECO:0000313" key="3">
    <source>
        <dbReference type="EMBL" id="MFC2254951.1"/>
    </source>
</evidence>
<dbReference type="RefSeq" id="WP_311944902.1">
    <property type="nucleotide sequence ID" value="NZ_JAVSCS010000057.1"/>
</dbReference>
<dbReference type="Proteomes" id="UP001555786">
    <property type="component" value="Unassembled WGS sequence"/>
</dbReference>
<protein>
    <submittedName>
        <fullName evidence="3">Uncharacterized protein</fullName>
    </submittedName>
</protein>
<organism evidence="3 5">
    <name type="scientific">Labrys neptuniae</name>
    <dbReference type="NCBI Taxonomy" id="376174"/>
    <lineage>
        <taxon>Bacteria</taxon>
        <taxon>Pseudomonadati</taxon>
        <taxon>Pseudomonadota</taxon>
        <taxon>Alphaproteobacteria</taxon>
        <taxon>Hyphomicrobiales</taxon>
        <taxon>Xanthobacteraceae</taxon>
        <taxon>Labrys</taxon>
    </lineage>
</organism>
<gene>
    <name evidence="2" type="ORF">ABXS05_15485</name>
    <name evidence="3" type="ORF">ACETRX_35640</name>
</gene>
<accession>A0ABV6ZS04</accession>
<reference evidence="2 4" key="1">
    <citation type="submission" date="2024-07" db="EMBL/GenBank/DDBJ databases">
        <title>Description of Labrys sedimenti sp. nov., isolated from a diclofenac-degrading enrichment culture.</title>
        <authorList>
            <person name="Tancsics A."/>
            <person name="Csepanyi A."/>
        </authorList>
    </citation>
    <scope>NUCLEOTIDE SEQUENCE [LARGE SCALE GENOMIC DNA]</scope>
    <source>
        <strain evidence="2 4">LMG 23578</strain>
    </source>
</reference>
<dbReference type="Proteomes" id="UP001595190">
    <property type="component" value="Unassembled WGS sequence"/>
</dbReference>
<evidence type="ECO:0000313" key="5">
    <source>
        <dbReference type="Proteomes" id="UP001595190"/>
    </source>
</evidence>
<feature type="region of interest" description="Disordered" evidence="1">
    <location>
        <begin position="42"/>
        <end position="63"/>
    </location>
</feature>
<reference evidence="3 5" key="2">
    <citation type="submission" date="2024-09" db="EMBL/GenBank/DDBJ databases">
        <title>Description of Labrys sedimenti sp. nov., isolated from a diclofenac-degrading enrichment culture, and genome-based reclassification of Labrys portucalensis as a later heterotypic synonym of Labrys neptuniae.</title>
        <authorList>
            <person name="Tancsics A."/>
            <person name="Csepanyi A."/>
        </authorList>
    </citation>
    <scope>NUCLEOTIDE SEQUENCE [LARGE SCALE GENOMIC DNA]</scope>
    <source>
        <strain evidence="3 5">LMG 23412</strain>
    </source>
</reference>
<evidence type="ECO:0000256" key="1">
    <source>
        <dbReference type="SAM" id="MobiDB-lite"/>
    </source>
</evidence>
<dbReference type="EMBL" id="JBFNQD010000004">
    <property type="protein sequence ID" value="MEW9306954.1"/>
    <property type="molecule type" value="Genomic_DNA"/>
</dbReference>
<keyword evidence="4" id="KW-1185">Reference proteome</keyword>
<sequence length="63" mass="6443">MDRAIRSSSIGISVAWGSNGLLNPDEQGASIVGPVEAGEQIRLSETAEPLKAKPTGSHVNGEG</sequence>